<dbReference type="EMBL" id="JBHSOZ010000003">
    <property type="protein sequence ID" value="MFC5711813.1"/>
    <property type="molecule type" value="Genomic_DNA"/>
</dbReference>
<dbReference type="GO" id="GO:0016787">
    <property type="term" value="F:hydrolase activity"/>
    <property type="evidence" value="ECO:0007669"/>
    <property type="project" value="UniProtKB-KW"/>
</dbReference>
<keyword evidence="3" id="KW-1185">Reference proteome</keyword>
<keyword evidence="1" id="KW-0472">Membrane</keyword>
<proteinExistence type="predicted"/>
<protein>
    <submittedName>
        <fullName evidence="2">Metal-dependent hydrolase</fullName>
    </submittedName>
</protein>
<reference evidence="3" key="1">
    <citation type="journal article" date="2019" name="Int. J. Syst. Evol. Microbiol.">
        <title>The Global Catalogue of Microorganisms (GCM) 10K type strain sequencing project: providing services to taxonomists for standard genome sequencing and annotation.</title>
        <authorList>
            <consortium name="The Broad Institute Genomics Platform"/>
            <consortium name="The Broad Institute Genome Sequencing Center for Infectious Disease"/>
            <person name="Wu L."/>
            <person name="Ma J."/>
        </authorList>
    </citation>
    <scope>NUCLEOTIDE SEQUENCE [LARGE SCALE GENOMIC DNA]</scope>
    <source>
        <strain evidence="3">CECT 7184</strain>
    </source>
</reference>
<dbReference type="Proteomes" id="UP001596142">
    <property type="component" value="Unassembled WGS sequence"/>
</dbReference>
<name>A0ABW0YHA1_9BACI</name>
<dbReference type="Pfam" id="PF04307">
    <property type="entry name" value="YdjM"/>
    <property type="match status" value="1"/>
</dbReference>
<gene>
    <name evidence="2" type="ORF">ACFPU1_03380</name>
</gene>
<feature type="transmembrane region" description="Helical" evidence="1">
    <location>
        <begin position="143"/>
        <end position="162"/>
    </location>
</feature>
<keyword evidence="1" id="KW-0812">Transmembrane</keyword>
<evidence type="ECO:0000256" key="1">
    <source>
        <dbReference type="SAM" id="Phobius"/>
    </source>
</evidence>
<feature type="transmembrane region" description="Helical" evidence="1">
    <location>
        <begin position="95"/>
        <end position="114"/>
    </location>
</feature>
<dbReference type="PANTHER" id="PTHR35531">
    <property type="entry name" value="INNER MEMBRANE PROTEIN YBCI-RELATED"/>
    <property type="match status" value="1"/>
</dbReference>
<evidence type="ECO:0000313" key="3">
    <source>
        <dbReference type="Proteomes" id="UP001596142"/>
    </source>
</evidence>
<dbReference type="RefSeq" id="WP_385938592.1">
    <property type="nucleotide sequence ID" value="NZ_JBHSOZ010000003.1"/>
</dbReference>
<dbReference type="InterPro" id="IPR007404">
    <property type="entry name" value="YdjM-like"/>
</dbReference>
<sequence>MRLGTHLIGATAAATAYYTISPLSFTDIATVGGVYLASSIAGGLLPDICSPRSWIGRRLPLIATIISKTFGHRTFTHSFLFLFIIYFFTQSIEGEWGLAVQTGLLVGIASHLLLDMMTSRGVHLFFPIKFPVRFPFFTKTGSTVGEGSIAVLLTLWVVYFAVTYL</sequence>
<evidence type="ECO:0000313" key="2">
    <source>
        <dbReference type="EMBL" id="MFC5711813.1"/>
    </source>
</evidence>
<accession>A0ABW0YHA1</accession>
<organism evidence="2 3">
    <name type="scientific">Thalassorhabdus alkalitolerans</name>
    <dbReference type="NCBI Taxonomy" id="2282697"/>
    <lineage>
        <taxon>Bacteria</taxon>
        <taxon>Bacillati</taxon>
        <taxon>Bacillota</taxon>
        <taxon>Bacilli</taxon>
        <taxon>Bacillales</taxon>
        <taxon>Bacillaceae</taxon>
        <taxon>Thalassorhabdus</taxon>
    </lineage>
</organism>
<keyword evidence="2" id="KW-0378">Hydrolase</keyword>
<keyword evidence="1" id="KW-1133">Transmembrane helix</keyword>
<dbReference type="PANTHER" id="PTHR35531:SF1">
    <property type="entry name" value="INNER MEMBRANE PROTEIN YBCI-RELATED"/>
    <property type="match status" value="1"/>
</dbReference>
<comment type="caution">
    <text evidence="2">The sequence shown here is derived from an EMBL/GenBank/DDBJ whole genome shotgun (WGS) entry which is preliminary data.</text>
</comment>
<feature type="transmembrane region" description="Helical" evidence="1">
    <location>
        <begin position="70"/>
        <end position="89"/>
    </location>
</feature>